<keyword evidence="3" id="KW-1185">Reference proteome</keyword>
<evidence type="ECO:0000313" key="2">
    <source>
        <dbReference type="EMBL" id="MBC9719699.1"/>
    </source>
</evidence>
<organism evidence="2 3">
    <name type="scientific">Streptomyces polyasparticus</name>
    <dbReference type="NCBI Taxonomy" id="2767826"/>
    <lineage>
        <taxon>Bacteria</taxon>
        <taxon>Bacillati</taxon>
        <taxon>Actinomycetota</taxon>
        <taxon>Actinomycetes</taxon>
        <taxon>Kitasatosporales</taxon>
        <taxon>Streptomycetaceae</taxon>
        <taxon>Streptomyces</taxon>
    </lineage>
</organism>
<comment type="caution">
    <text evidence="2">The sequence shown here is derived from an EMBL/GenBank/DDBJ whole genome shotgun (WGS) entry which is preliminary data.</text>
</comment>
<gene>
    <name evidence="2" type="ORF">H9Y04_45310</name>
</gene>
<evidence type="ECO:0000313" key="3">
    <source>
        <dbReference type="Proteomes" id="UP000642284"/>
    </source>
</evidence>
<dbReference type="EMBL" id="JACTVJ010000066">
    <property type="protein sequence ID" value="MBC9719699.1"/>
    <property type="molecule type" value="Genomic_DNA"/>
</dbReference>
<dbReference type="Pfam" id="PF19575">
    <property type="entry name" value="HTH_58"/>
    <property type="match status" value="1"/>
</dbReference>
<accession>A0ABR7SXU1</accession>
<feature type="domain" description="Helix-turn-helix" evidence="1">
    <location>
        <begin position="11"/>
        <end position="64"/>
    </location>
</feature>
<dbReference type="InterPro" id="IPR045745">
    <property type="entry name" value="HTH_58_Actinobacteria-type"/>
</dbReference>
<dbReference type="Proteomes" id="UP000642284">
    <property type="component" value="Unassembled WGS sequence"/>
</dbReference>
<evidence type="ECO:0000259" key="1">
    <source>
        <dbReference type="Pfam" id="PF19575"/>
    </source>
</evidence>
<protein>
    <submittedName>
        <fullName evidence="2">Transcriptional regulator</fullName>
    </submittedName>
</protein>
<dbReference type="RefSeq" id="WP_214662289.1">
    <property type="nucleotide sequence ID" value="NZ_JACTVJ010000066.1"/>
</dbReference>
<sequence length="73" mass="8210">MSHPGTRSYLWITGTDRDRLREQVAAAYHHGASVHSIAIDIGRSYGFTRDLLLEAGIVLHPRGRRRSSASRRP</sequence>
<proteinExistence type="predicted"/>
<name>A0ABR7SXU1_9ACTN</name>
<reference evidence="2 3" key="1">
    <citation type="submission" date="2020-08" db="EMBL/GenBank/DDBJ databases">
        <title>Genemic of Streptomyces polyaspartic.</title>
        <authorList>
            <person name="Liu W."/>
        </authorList>
    </citation>
    <scope>NUCLEOTIDE SEQUENCE [LARGE SCALE GENOMIC DNA]</scope>
    <source>
        <strain evidence="2 3">TRM66268-LWL</strain>
    </source>
</reference>